<dbReference type="Proteomes" id="UP001321760">
    <property type="component" value="Unassembled WGS sequence"/>
</dbReference>
<feature type="region of interest" description="Disordered" evidence="1">
    <location>
        <begin position="1"/>
        <end position="84"/>
    </location>
</feature>
<protein>
    <submittedName>
        <fullName evidence="2">Uncharacterized protein</fullName>
    </submittedName>
</protein>
<sequence>MFHIGFRPMETILESTPSNPNSNPQSPIMATHNQERDRERDQSLDALLQALGRPTKDSDLFPLDLPLRSSSTSKMPTRNPSQRVRDWMKRSNTVRTAKVAEAVSPTTGRHRINIAHLGGGRVGTDEIQPAITVGLTPRMVRPQKSHAGSDSAESRMTQWIDLYPEAFESFSPPLQAEHPRSQPSKPEASSQRLQDSQERSKVPEPRADVAELEDPEQHGLRPAPLRTPTRNNTPETEPPASETRPPRDDNRGRSRTPSRKRLASPSNPPEDIPPTRSGSGNRTSPGPGHVRKNSKWKPLPQLPPPVTTTEKPKTPAPSDISALSAPELVTPPLTPEPEPTPESVQSELVPMKIITVKEEVTGPVPSEVGVSRSASGSTSGSVTARYTREERIWLHGNYRGEAPFLQAWGLDIRREEDREEGIRMVRELMGAELGRGGGVGVGGSGSGSAGGGGSGSGGSGGGVDWSQGRYELS</sequence>
<feature type="region of interest" description="Disordered" evidence="1">
    <location>
        <begin position="172"/>
        <end position="348"/>
    </location>
</feature>
<organism evidence="2 3">
    <name type="scientific">Podospora aff. communis PSN243</name>
    <dbReference type="NCBI Taxonomy" id="3040156"/>
    <lineage>
        <taxon>Eukaryota</taxon>
        <taxon>Fungi</taxon>
        <taxon>Dikarya</taxon>
        <taxon>Ascomycota</taxon>
        <taxon>Pezizomycotina</taxon>
        <taxon>Sordariomycetes</taxon>
        <taxon>Sordariomycetidae</taxon>
        <taxon>Sordariales</taxon>
        <taxon>Podosporaceae</taxon>
        <taxon>Podospora</taxon>
    </lineage>
</organism>
<feature type="compositionally biased region" description="Low complexity" evidence="1">
    <location>
        <begin position="368"/>
        <end position="383"/>
    </location>
</feature>
<feature type="compositionally biased region" description="Polar residues" evidence="1">
    <location>
        <begin position="181"/>
        <end position="194"/>
    </location>
</feature>
<evidence type="ECO:0000256" key="1">
    <source>
        <dbReference type="SAM" id="MobiDB-lite"/>
    </source>
</evidence>
<name>A0AAV9G908_9PEZI</name>
<evidence type="ECO:0000313" key="3">
    <source>
        <dbReference type="Proteomes" id="UP001321760"/>
    </source>
</evidence>
<feature type="compositionally biased region" description="Basic and acidic residues" evidence="1">
    <location>
        <begin position="195"/>
        <end position="219"/>
    </location>
</feature>
<accession>A0AAV9G908</accession>
<feature type="region of interest" description="Disordered" evidence="1">
    <location>
        <begin position="364"/>
        <end position="383"/>
    </location>
</feature>
<feature type="compositionally biased region" description="Low complexity" evidence="1">
    <location>
        <begin position="15"/>
        <end position="27"/>
    </location>
</feature>
<feature type="compositionally biased region" description="Basic residues" evidence="1">
    <location>
        <begin position="253"/>
        <end position="262"/>
    </location>
</feature>
<feature type="compositionally biased region" description="Basic and acidic residues" evidence="1">
    <location>
        <begin position="33"/>
        <end position="43"/>
    </location>
</feature>
<feature type="region of interest" description="Disordered" evidence="1">
    <location>
        <begin position="433"/>
        <end position="473"/>
    </location>
</feature>
<feature type="compositionally biased region" description="Low complexity" evidence="1">
    <location>
        <begin position="220"/>
        <end position="240"/>
    </location>
</feature>
<reference evidence="2" key="1">
    <citation type="journal article" date="2023" name="Mol. Phylogenet. Evol.">
        <title>Genome-scale phylogeny and comparative genomics of the fungal order Sordariales.</title>
        <authorList>
            <person name="Hensen N."/>
            <person name="Bonometti L."/>
            <person name="Westerberg I."/>
            <person name="Brannstrom I.O."/>
            <person name="Guillou S."/>
            <person name="Cros-Aarteil S."/>
            <person name="Calhoun S."/>
            <person name="Haridas S."/>
            <person name="Kuo A."/>
            <person name="Mondo S."/>
            <person name="Pangilinan J."/>
            <person name="Riley R."/>
            <person name="LaButti K."/>
            <person name="Andreopoulos B."/>
            <person name="Lipzen A."/>
            <person name="Chen C."/>
            <person name="Yan M."/>
            <person name="Daum C."/>
            <person name="Ng V."/>
            <person name="Clum A."/>
            <person name="Steindorff A."/>
            <person name="Ohm R.A."/>
            <person name="Martin F."/>
            <person name="Silar P."/>
            <person name="Natvig D.O."/>
            <person name="Lalanne C."/>
            <person name="Gautier V."/>
            <person name="Ament-Velasquez S.L."/>
            <person name="Kruys A."/>
            <person name="Hutchinson M.I."/>
            <person name="Powell A.J."/>
            <person name="Barry K."/>
            <person name="Miller A.N."/>
            <person name="Grigoriev I.V."/>
            <person name="Debuchy R."/>
            <person name="Gladieux P."/>
            <person name="Hiltunen Thoren M."/>
            <person name="Johannesson H."/>
        </authorList>
    </citation>
    <scope>NUCLEOTIDE SEQUENCE</scope>
    <source>
        <strain evidence="2">PSN243</strain>
    </source>
</reference>
<evidence type="ECO:0000313" key="2">
    <source>
        <dbReference type="EMBL" id="KAK4444603.1"/>
    </source>
</evidence>
<reference evidence="2" key="2">
    <citation type="submission" date="2023-05" db="EMBL/GenBank/DDBJ databases">
        <authorList>
            <consortium name="Lawrence Berkeley National Laboratory"/>
            <person name="Steindorff A."/>
            <person name="Hensen N."/>
            <person name="Bonometti L."/>
            <person name="Westerberg I."/>
            <person name="Brannstrom I.O."/>
            <person name="Guillou S."/>
            <person name="Cros-Aarteil S."/>
            <person name="Calhoun S."/>
            <person name="Haridas S."/>
            <person name="Kuo A."/>
            <person name="Mondo S."/>
            <person name="Pangilinan J."/>
            <person name="Riley R."/>
            <person name="Labutti K."/>
            <person name="Andreopoulos B."/>
            <person name="Lipzen A."/>
            <person name="Chen C."/>
            <person name="Yanf M."/>
            <person name="Daum C."/>
            <person name="Ng V."/>
            <person name="Clum A."/>
            <person name="Ohm R."/>
            <person name="Martin F."/>
            <person name="Silar P."/>
            <person name="Natvig D."/>
            <person name="Lalanne C."/>
            <person name="Gautier V."/>
            <person name="Ament-Velasquez S.L."/>
            <person name="Kruys A."/>
            <person name="Hutchinson M.I."/>
            <person name="Powell A.J."/>
            <person name="Barry K."/>
            <person name="Miller A.N."/>
            <person name="Grigoriev I.V."/>
            <person name="Debuchy R."/>
            <person name="Gladieux P."/>
            <person name="Thoren M.H."/>
            <person name="Johannesson H."/>
        </authorList>
    </citation>
    <scope>NUCLEOTIDE SEQUENCE</scope>
    <source>
        <strain evidence="2">PSN243</strain>
    </source>
</reference>
<keyword evidence="3" id="KW-1185">Reference proteome</keyword>
<gene>
    <name evidence="2" type="ORF">QBC34DRAFT_385127</name>
</gene>
<dbReference type="EMBL" id="MU865975">
    <property type="protein sequence ID" value="KAK4444603.1"/>
    <property type="molecule type" value="Genomic_DNA"/>
</dbReference>
<proteinExistence type="predicted"/>
<feature type="compositionally biased region" description="Polar residues" evidence="1">
    <location>
        <begin position="68"/>
        <end position="82"/>
    </location>
</feature>
<dbReference type="AlphaFoldDB" id="A0AAV9G908"/>
<feature type="compositionally biased region" description="Gly residues" evidence="1">
    <location>
        <begin position="433"/>
        <end position="463"/>
    </location>
</feature>
<comment type="caution">
    <text evidence="2">The sequence shown here is derived from an EMBL/GenBank/DDBJ whole genome shotgun (WGS) entry which is preliminary data.</text>
</comment>